<comment type="cofactor">
    <cofactor evidence="1">
        <name>FAD</name>
        <dbReference type="ChEBI" id="CHEBI:57692"/>
    </cofactor>
</comment>
<evidence type="ECO:0000256" key="4">
    <source>
        <dbReference type="ARBA" id="ARBA00022827"/>
    </source>
</evidence>
<keyword evidence="5" id="KW-0521">NADP</keyword>
<sequence>MPIDNPTYDIVIVGAGFSGINLLYSLRKLGYRCRIYESGTDLGGVWHWHTYPGCRVDTPGFIYQLSIPEVSETWSFKEKYPSADELRAYFAHVDQVLGIKQDVDFEMTVTGAWYDVNAQGKRKWRIETGEGRVTHSQFFISCVGFAAEPYVPEFPGLETFKGEVCHSASWPKDGIDVKGKKLAVIGTGASGVQIVQSWAKQGGSLVVFQRTPNLALPMRQHTFSTAGLNVLKEDAPLILAQREKTFSGYLDQPSPHATFEVTVEEREALFEELYNRGGFAFLLSGYNDLLVDDKANREAYDFWAKKTRARIADPSKRDLLAPLEPPHPIGAKRSCFEQDYFEMFNSPNVELVNVREAGHGIAVIKPTGIKTQDGGFYPVDAIALATGFNSFTGSLTRISRLRNTSGITLADEWSRGGVSAYLGMTRKGYPNMFLCYAVQGPTALSNGPASIEMQSRWIVDAIQKINAAGLTSVEPTEEAEKNWKATVDVIAGMTLFPKADSWWNGANIPGQKREMLAFPGGLPLYEELSRKALQSWEGFITR</sequence>
<accession>A0A319D0G8</accession>
<dbReference type="PANTHER" id="PTHR43098:SF3">
    <property type="entry name" value="L-ORNITHINE N(5)-MONOOXYGENASE-RELATED"/>
    <property type="match status" value="1"/>
</dbReference>
<dbReference type="GO" id="GO:0004499">
    <property type="term" value="F:N,N-dimethylaniline monooxygenase activity"/>
    <property type="evidence" value="ECO:0007669"/>
    <property type="project" value="InterPro"/>
</dbReference>
<evidence type="ECO:0000256" key="3">
    <source>
        <dbReference type="ARBA" id="ARBA00022630"/>
    </source>
</evidence>
<dbReference type="STRING" id="1448315.A0A319D0G8"/>
<dbReference type="Pfam" id="PF00743">
    <property type="entry name" value="FMO-like"/>
    <property type="match status" value="1"/>
</dbReference>
<evidence type="ECO:0000256" key="2">
    <source>
        <dbReference type="ARBA" id="ARBA00010139"/>
    </source>
</evidence>
<evidence type="ECO:0000256" key="5">
    <source>
        <dbReference type="ARBA" id="ARBA00022857"/>
    </source>
</evidence>
<dbReference type="GO" id="GO:0050660">
    <property type="term" value="F:flavin adenine dinucleotide binding"/>
    <property type="evidence" value="ECO:0007669"/>
    <property type="project" value="InterPro"/>
</dbReference>
<evidence type="ECO:0000313" key="9">
    <source>
        <dbReference type="Proteomes" id="UP000248340"/>
    </source>
</evidence>
<comment type="similarity">
    <text evidence="2">Belongs to the FAD-binding monooxygenase family.</text>
</comment>
<keyword evidence="3" id="KW-0285">Flavoprotein</keyword>
<evidence type="ECO:0000313" key="8">
    <source>
        <dbReference type="EMBL" id="PYH84523.1"/>
    </source>
</evidence>
<reference evidence="8 9" key="1">
    <citation type="submission" date="2016-12" db="EMBL/GenBank/DDBJ databases">
        <title>The genomes of Aspergillus section Nigri reveals drivers in fungal speciation.</title>
        <authorList>
            <consortium name="DOE Joint Genome Institute"/>
            <person name="Vesth T.C."/>
            <person name="Nybo J."/>
            <person name="Theobald S."/>
            <person name="Brandl J."/>
            <person name="Frisvad J.C."/>
            <person name="Nielsen K.F."/>
            <person name="Lyhne E.K."/>
            <person name="Kogle M.E."/>
            <person name="Kuo A."/>
            <person name="Riley R."/>
            <person name="Clum A."/>
            <person name="Nolan M."/>
            <person name="Lipzen A."/>
            <person name="Salamov A."/>
            <person name="Henrissat B."/>
            <person name="Wiebenga A."/>
            <person name="De Vries R.P."/>
            <person name="Grigoriev I.V."/>
            <person name="Mortensen U.H."/>
            <person name="Andersen M.R."/>
            <person name="Baker S.E."/>
        </authorList>
    </citation>
    <scope>NUCLEOTIDE SEQUENCE [LARGE SCALE GENOMIC DNA]</scope>
    <source>
        <strain evidence="8 9">CBS 121591</strain>
    </source>
</reference>
<dbReference type="InterPro" id="IPR036188">
    <property type="entry name" value="FAD/NAD-bd_sf"/>
</dbReference>
<keyword evidence="4" id="KW-0274">FAD</keyword>
<dbReference type="InterPro" id="IPR020946">
    <property type="entry name" value="Flavin_mOase-like"/>
</dbReference>
<dbReference type="RefSeq" id="XP_025494723.1">
    <property type="nucleotide sequence ID" value="XM_025638487.1"/>
</dbReference>
<gene>
    <name evidence="8" type="ORF">BO82DRAFT_389947</name>
</gene>
<evidence type="ECO:0000256" key="1">
    <source>
        <dbReference type="ARBA" id="ARBA00001974"/>
    </source>
</evidence>
<keyword evidence="7" id="KW-0503">Monooxygenase</keyword>
<organism evidence="8 9">
    <name type="scientific">Aspergillus uvarum CBS 121591</name>
    <dbReference type="NCBI Taxonomy" id="1448315"/>
    <lineage>
        <taxon>Eukaryota</taxon>
        <taxon>Fungi</taxon>
        <taxon>Dikarya</taxon>
        <taxon>Ascomycota</taxon>
        <taxon>Pezizomycotina</taxon>
        <taxon>Eurotiomycetes</taxon>
        <taxon>Eurotiomycetidae</taxon>
        <taxon>Eurotiales</taxon>
        <taxon>Aspergillaceae</taxon>
        <taxon>Aspergillus</taxon>
        <taxon>Aspergillus subgen. Circumdati</taxon>
    </lineage>
</organism>
<protein>
    <submittedName>
        <fullName evidence="8">FAD/NAD(P)-binding domain-containing protein</fullName>
    </submittedName>
</protein>
<evidence type="ECO:0000256" key="6">
    <source>
        <dbReference type="ARBA" id="ARBA00023002"/>
    </source>
</evidence>
<dbReference type="OrthoDB" id="66881at2759"/>
<dbReference type="PANTHER" id="PTHR43098">
    <property type="entry name" value="L-ORNITHINE N(5)-MONOOXYGENASE-RELATED"/>
    <property type="match status" value="1"/>
</dbReference>
<dbReference type="PRINTS" id="PR00411">
    <property type="entry name" value="PNDRDTASEI"/>
</dbReference>
<dbReference type="VEuPathDB" id="FungiDB:BO82DRAFT_389947"/>
<evidence type="ECO:0000256" key="7">
    <source>
        <dbReference type="ARBA" id="ARBA00023033"/>
    </source>
</evidence>
<name>A0A319D0G8_9EURO</name>
<dbReference type="Gene3D" id="3.50.50.60">
    <property type="entry name" value="FAD/NAD(P)-binding domain"/>
    <property type="match status" value="2"/>
</dbReference>
<dbReference type="GO" id="GO:0050661">
    <property type="term" value="F:NADP binding"/>
    <property type="evidence" value="ECO:0007669"/>
    <property type="project" value="InterPro"/>
</dbReference>
<dbReference type="InterPro" id="IPR050775">
    <property type="entry name" value="FAD-binding_Monooxygenases"/>
</dbReference>
<proteinExistence type="inferred from homology"/>
<dbReference type="AlphaFoldDB" id="A0A319D0G8"/>
<dbReference type="EMBL" id="KZ821683">
    <property type="protein sequence ID" value="PYH84523.1"/>
    <property type="molecule type" value="Genomic_DNA"/>
</dbReference>
<keyword evidence="9" id="KW-1185">Reference proteome</keyword>
<dbReference type="GeneID" id="37141229"/>
<dbReference type="SUPFAM" id="SSF51905">
    <property type="entry name" value="FAD/NAD(P)-binding domain"/>
    <property type="match status" value="1"/>
</dbReference>
<keyword evidence="6" id="KW-0560">Oxidoreductase</keyword>
<dbReference type="Proteomes" id="UP000248340">
    <property type="component" value="Unassembled WGS sequence"/>
</dbReference>